<dbReference type="EMBL" id="ATBP01000739">
    <property type="protein sequence ID" value="ETR69096.1"/>
    <property type="molecule type" value="Genomic_DNA"/>
</dbReference>
<dbReference type="NCBIfam" id="NF012206">
    <property type="entry name" value="LktA_tand_53"/>
    <property type="match status" value="3"/>
</dbReference>
<proteinExistence type="predicted"/>
<dbReference type="AlphaFoldDB" id="A0A1V1P2W7"/>
<gene>
    <name evidence="1" type="ORF">OMM_04157</name>
</gene>
<comment type="caution">
    <text evidence="1">The sequence shown here is derived from an EMBL/GenBank/DDBJ whole genome shotgun (WGS) entry which is preliminary data.</text>
</comment>
<organism evidence="1 2">
    <name type="scientific">Candidatus Magnetoglobus multicellularis str. Araruama</name>
    <dbReference type="NCBI Taxonomy" id="890399"/>
    <lineage>
        <taxon>Bacteria</taxon>
        <taxon>Pseudomonadati</taxon>
        <taxon>Thermodesulfobacteriota</taxon>
        <taxon>Desulfobacteria</taxon>
        <taxon>Desulfobacterales</taxon>
        <taxon>Desulfobacteraceae</taxon>
        <taxon>Candidatus Magnetoglobus</taxon>
    </lineage>
</organism>
<evidence type="ECO:0000313" key="1">
    <source>
        <dbReference type="EMBL" id="ETR69096.1"/>
    </source>
</evidence>
<sequence length="254" mass="25886">MDASTETEISAKESINISAVDNSTIKAKTNAVSVAVAFGFTGIAASVGVSLAENQISNTVESFVENVNIHTTDGDLTIFALENAYVRSYSEAVAGSAGIIFASSGGGASTDILINTTTNAYINDATVISGGDISVQAWSKSIGIADVGSTSISLGIIGAAFGGSTADITIKPTINAYIDASNISANNVLVKAYGNQPIVKAETTGLNLSTGLSAGKSDSDVIIEADVKSGVYHHVNLLAENSQSAHKMMINQLS</sequence>
<reference evidence="2" key="1">
    <citation type="submission" date="2012-11" db="EMBL/GenBank/DDBJ databases">
        <authorList>
            <person name="Lucero-Rivera Y.E."/>
            <person name="Tovar-Ramirez D."/>
        </authorList>
    </citation>
    <scope>NUCLEOTIDE SEQUENCE [LARGE SCALE GENOMIC DNA]</scope>
    <source>
        <strain evidence="2">Araruama</strain>
    </source>
</reference>
<name>A0A1V1P2W7_9BACT</name>
<protein>
    <submittedName>
        <fullName evidence="1">Uncharacterized protein</fullName>
    </submittedName>
</protein>
<evidence type="ECO:0000313" key="2">
    <source>
        <dbReference type="Proteomes" id="UP000189670"/>
    </source>
</evidence>
<dbReference type="Proteomes" id="UP000189670">
    <property type="component" value="Unassembled WGS sequence"/>
</dbReference>
<accession>A0A1V1P2W7</accession>
<dbReference type="InterPro" id="IPR047881">
    <property type="entry name" value="LktA_repeat"/>
</dbReference>